<comment type="caution">
    <text evidence="2">The sequence shown here is derived from an EMBL/GenBank/DDBJ whole genome shotgun (WGS) entry which is preliminary data.</text>
</comment>
<evidence type="ECO:0000256" key="1">
    <source>
        <dbReference type="SAM" id="Phobius"/>
    </source>
</evidence>
<keyword evidence="1" id="KW-0472">Membrane</keyword>
<keyword evidence="1" id="KW-1133">Transmembrane helix</keyword>
<evidence type="ECO:0000313" key="2">
    <source>
        <dbReference type="EMBL" id="MFC3614272.1"/>
    </source>
</evidence>
<dbReference type="Proteomes" id="UP001595629">
    <property type="component" value="Unassembled WGS sequence"/>
</dbReference>
<dbReference type="RefSeq" id="WP_386735468.1">
    <property type="nucleotide sequence ID" value="NZ_JBHRXI010000010.1"/>
</dbReference>
<name>A0ABV7TF81_9RHOB</name>
<keyword evidence="3" id="KW-1185">Reference proteome</keyword>
<feature type="transmembrane region" description="Helical" evidence="1">
    <location>
        <begin position="47"/>
        <end position="68"/>
    </location>
</feature>
<accession>A0ABV7TF81</accession>
<organism evidence="2 3">
    <name type="scientific">Lutimaribacter marinistellae</name>
    <dbReference type="NCBI Taxonomy" id="1820329"/>
    <lineage>
        <taxon>Bacteria</taxon>
        <taxon>Pseudomonadati</taxon>
        <taxon>Pseudomonadota</taxon>
        <taxon>Alphaproteobacteria</taxon>
        <taxon>Rhodobacterales</taxon>
        <taxon>Roseobacteraceae</taxon>
        <taxon>Lutimaribacter</taxon>
    </lineage>
</organism>
<sequence length="114" mass="12770">MAGNQVEFDRRIRRLAKKHNAMAGGYRAQMRPDGLIVMKPRRSRPGISFRAIVFFIAGFFVFKGFMLASVGVATYEERVARLAEGTTAERAGAWVMNADPVSTYISETLGPWLR</sequence>
<proteinExistence type="predicted"/>
<keyword evidence="1" id="KW-0812">Transmembrane</keyword>
<reference evidence="3" key="1">
    <citation type="journal article" date="2019" name="Int. J. Syst. Evol. Microbiol.">
        <title>The Global Catalogue of Microorganisms (GCM) 10K type strain sequencing project: providing services to taxonomists for standard genome sequencing and annotation.</title>
        <authorList>
            <consortium name="The Broad Institute Genomics Platform"/>
            <consortium name="The Broad Institute Genome Sequencing Center for Infectious Disease"/>
            <person name="Wu L."/>
            <person name="Ma J."/>
        </authorList>
    </citation>
    <scope>NUCLEOTIDE SEQUENCE [LARGE SCALE GENOMIC DNA]</scope>
    <source>
        <strain evidence="3">KCTC 42911</strain>
    </source>
</reference>
<gene>
    <name evidence="2" type="ORF">ACFORG_10915</name>
</gene>
<evidence type="ECO:0000313" key="3">
    <source>
        <dbReference type="Proteomes" id="UP001595629"/>
    </source>
</evidence>
<protein>
    <submittedName>
        <fullName evidence="2">Uncharacterized protein</fullName>
    </submittedName>
</protein>
<dbReference type="EMBL" id="JBHRXI010000010">
    <property type="protein sequence ID" value="MFC3614272.1"/>
    <property type="molecule type" value="Genomic_DNA"/>
</dbReference>